<sequence length="62" mass="7475">MSTYTLQDVFWCINEDGLDYCFRNYSDWDKIEDYEFHRLVKEYKAAADALESYVFMRVPSGE</sequence>
<organism evidence="1">
    <name type="scientific">uncultured Caudovirales phage</name>
    <dbReference type="NCBI Taxonomy" id="2100421"/>
    <lineage>
        <taxon>Viruses</taxon>
        <taxon>Duplodnaviria</taxon>
        <taxon>Heunggongvirae</taxon>
        <taxon>Uroviricota</taxon>
        <taxon>Caudoviricetes</taxon>
        <taxon>Peduoviridae</taxon>
        <taxon>Maltschvirus</taxon>
        <taxon>Maltschvirus maltsch</taxon>
    </lineage>
</organism>
<dbReference type="EMBL" id="LR798294">
    <property type="protein sequence ID" value="CAB5221996.1"/>
    <property type="molecule type" value="Genomic_DNA"/>
</dbReference>
<name>A0A6J7WVI9_9CAUD</name>
<gene>
    <name evidence="1" type="ORF">UFOVP242_210</name>
</gene>
<accession>A0A6J7WVI9</accession>
<proteinExistence type="predicted"/>
<evidence type="ECO:0000313" key="1">
    <source>
        <dbReference type="EMBL" id="CAB5221996.1"/>
    </source>
</evidence>
<protein>
    <submittedName>
        <fullName evidence="1">Uncharacterized protein</fullName>
    </submittedName>
</protein>
<reference evidence="1" key="1">
    <citation type="submission" date="2020-05" db="EMBL/GenBank/DDBJ databases">
        <authorList>
            <person name="Chiriac C."/>
            <person name="Salcher M."/>
            <person name="Ghai R."/>
            <person name="Kavagutti S V."/>
        </authorList>
    </citation>
    <scope>NUCLEOTIDE SEQUENCE</scope>
</reference>